<keyword evidence="2" id="KW-1185">Reference proteome</keyword>
<comment type="caution">
    <text evidence="1">The sequence shown here is derived from an EMBL/GenBank/DDBJ whole genome shotgun (WGS) entry which is preliminary data.</text>
</comment>
<evidence type="ECO:0000313" key="1">
    <source>
        <dbReference type="EMBL" id="KAF3452944.1"/>
    </source>
</evidence>
<gene>
    <name evidence="1" type="ORF">FNV43_RR03377</name>
</gene>
<name>A0A8K0MP12_9ROSA</name>
<evidence type="ECO:0000313" key="2">
    <source>
        <dbReference type="Proteomes" id="UP000796880"/>
    </source>
</evidence>
<dbReference type="AlphaFoldDB" id="A0A8K0MP12"/>
<dbReference type="EMBL" id="VOIH02000002">
    <property type="protein sequence ID" value="KAF3452944.1"/>
    <property type="molecule type" value="Genomic_DNA"/>
</dbReference>
<proteinExistence type="predicted"/>
<dbReference type="Proteomes" id="UP000796880">
    <property type="component" value="Unassembled WGS sequence"/>
</dbReference>
<organism evidence="1 2">
    <name type="scientific">Rhamnella rubrinervis</name>
    <dbReference type="NCBI Taxonomy" id="2594499"/>
    <lineage>
        <taxon>Eukaryota</taxon>
        <taxon>Viridiplantae</taxon>
        <taxon>Streptophyta</taxon>
        <taxon>Embryophyta</taxon>
        <taxon>Tracheophyta</taxon>
        <taxon>Spermatophyta</taxon>
        <taxon>Magnoliopsida</taxon>
        <taxon>eudicotyledons</taxon>
        <taxon>Gunneridae</taxon>
        <taxon>Pentapetalae</taxon>
        <taxon>rosids</taxon>
        <taxon>fabids</taxon>
        <taxon>Rosales</taxon>
        <taxon>Rhamnaceae</taxon>
        <taxon>rhamnoid group</taxon>
        <taxon>Rhamneae</taxon>
        <taxon>Rhamnella</taxon>
    </lineage>
</organism>
<reference evidence="1" key="1">
    <citation type="submission" date="2020-03" db="EMBL/GenBank/DDBJ databases">
        <title>A high-quality chromosome-level genome assembly of a woody plant with both climbing and erect habits, Rhamnella rubrinervis.</title>
        <authorList>
            <person name="Lu Z."/>
            <person name="Yang Y."/>
            <person name="Zhu X."/>
            <person name="Sun Y."/>
        </authorList>
    </citation>
    <scope>NUCLEOTIDE SEQUENCE</scope>
    <source>
        <strain evidence="1">BYM</strain>
        <tissue evidence="1">Leaf</tissue>
    </source>
</reference>
<protein>
    <submittedName>
        <fullName evidence="1">Uncharacterized protein</fullName>
    </submittedName>
</protein>
<sequence>MMILVLAMAFEASCRDLNGAQAVTTSSADSEQFHGVAGGVGVTKTTTPGFFLTMSFPLGQVPCGYPCSYFTPCGGGCTCMPGPVGICV</sequence>
<accession>A0A8K0MP12</accession>